<evidence type="ECO:0000256" key="3">
    <source>
        <dbReference type="ARBA" id="ARBA00023125"/>
    </source>
</evidence>
<keyword evidence="2" id="KW-0805">Transcription regulation</keyword>
<dbReference type="Proteomes" id="UP000663992">
    <property type="component" value="Unassembled WGS sequence"/>
</dbReference>
<evidence type="ECO:0000256" key="2">
    <source>
        <dbReference type="ARBA" id="ARBA00023015"/>
    </source>
</evidence>
<dbReference type="RefSeq" id="WP_206593897.1">
    <property type="nucleotide sequence ID" value="NZ_JAFKCS010000007.1"/>
</dbReference>
<dbReference type="Pfam" id="PF00126">
    <property type="entry name" value="HTH_1"/>
    <property type="match status" value="1"/>
</dbReference>
<dbReference type="PANTHER" id="PTHR30126:SF98">
    <property type="entry name" value="HTH-TYPE TRANSCRIPTIONAL ACTIVATOR BAUR"/>
    <property type="match status" value="1"/>
</dbReference>
<evidence type="ECO:0000256" key="4">
    <source>
        <dbReference type="ARBA" id="ARBA00023163"/>
    </source>
</evidence>
<gene>
    <name evidence="6" type="ORF">J0A65_09300</name>
</gene>
<dbReference type="Gene3D" id="3.40.190.290">
    <property type="match status" value="1"/>
</dbReference>
<keyword evidence="4" id="KW-0804">Transcription</keyword>
<name>A0ABS3CUF7_9ALTE</name>
<organism evidence="6 7">
    <name type="scientific">Bowmanella yangjiangensis</name>
    <dbReference type="NCBI Taxonomy" id="2811230"/>
    <lineage>
        <taxon>Bacteria</taxon>
        <taxon>Pseudomonadati</taxon>
        <taxon>Pseudomonadota</taxon>
        <taxon>Gammaproteobacteria</taxon>
        <taxon>Alteromonadales</taxon>
        <taxon>Alteromonadaceae</taxon>
        <taxon>Bowmanella</taxon>
    </lineage>
</organism>
<dbReference type="SUPFAM" id="SSF53850">
    <property type="entry name" value="Periplasmic binding protein-like II"/>
    <property type="match status" value="1"/>
</dbReference>
<evidence type="ECO:0000256" key="1">
    <source>
        <dbReference type="ARBA" id="ARBA00009437"/>
    </source>
</evidence>
<dbReference type="Gene3D" id="1.10.10.10">
    <property type="entry name" value="Winged helix-like DNA-binding domain superfamily/Winged helix DNA-binding domain"/>
    <property type="match status" value="1"/>
</dbReference>
<protein>
    <submittedName>
        <fullName evidence="6">LysR family transcriptional regulator</fullName>
    </submittedName>
</protein>
<evidence type="ECO:0000313" key="7">
    <source>
        <dbReference type="Proteomes" id="UP000663992"/>
    </source>
</evidence>
<evidence type="ECO:0000313" key="6">
    <source>
        <dbReference type="EMBL" id="MBN7820061.1"/>
    </source>
</evidence>
<dbReference type="EMBL" id="JAFKCS010000007">
    <property type="protein sequence ID" value="MBN7820061.1"/>
    <property type="molecule type" value="Genomic_DNA"/>
</dbReference>
<dbReference type="SUPFAM" id="SSF46785">
    <property type="entry name" value="Winged helix' DNA-binding domain"/>
    <property type="match status" value="1"/>
</dbReference>
<keyword evidence="3" id="KW-0238">DNA-binding</keyword>
<evidence type="ECO:0000259" key="5">
    <source>
        <dbReference type="PROSITE" id="PS50931"/>
    </source>
</evidence>
<keyword evidence="7" id="KW-1185">Reference proteome</keyword>
<dbReference type="PROSITE" id="PS50931">
    <property type="entry name" value="HTH_LYSR"/>
    <property type="match status" value="1"/>
</dbReference>
<dbReference type="InterPro" id="IPR005119">
    <property type="entry name" value="LysR_subst-bd"/>
</dbReference>
<dbReference type="PANTHER" id="PTHR30126">
    <property type="entry name" value="HTH-TYPE TRANSCRIPTIONAL REGULATOR"/>
    <property type="match status" value="1"/>
</dbReference>
<dbReference type="InterPro" id="IPR036388">
    <property type="entry name" value="WH-like_DNA-bd_sf"/>
</dbReference>
<comment type="similarity">
    <text evidence="1">Belongs to the LysR transcriptional regulatory family.</text>
</comment>
<reference evidence="6 7" key="1">
    <citation type="submission" date="2021-03" db="EMBL/GenBank/DDBJ databases">
        <title>novel species isolated from a fishpond in China.</title>
        <authorList>
            <person name="Lu H."/>
            <person name="Cai Z."/>
        </authorList>
    </citation>
    <scope>NUCLEOTIDE SEQUENCE [LARGE SCALE GENOMIC DNA]</scope>
    <source>
        <strain evidence="6 7">Y57</strain>
    </source>
</reference>
<sequence length="297" mass="32653">MQLNYHHLHYFYIIAREGSIARAAQCLNVTPQTVSGQLTTFEHQLGGLLFERKGKRLVLNARGKTAYQYAEEIFSLGEELQGQLRLKSPGTLNRITLAVTDVIPKILAFDLVKPLFAALDSTRLIYREGELDSLLAQLALNRVDLILADRPLPPGANVKAFSHFLGESPLCFFAKAQSPYARQPFPACLEGAPLLLSGDKSTMRISVMAYLENQGVRPKVLAEIDDSAVLKLLGQQGYGVFCAPACIAGHVCAQHQVSQIGVAGNITERYYLITPERKIQSPQAQQIALSAARFFAI</sequence>
<comment type="caution">
    <text evidence="6">The sequence shown here is derived from an EMBL/GenBank/DDBJ whole genome shotgun (WGS) entry which is preliminary data.</text>
</comment>
<dbReference type="Pfam" id="PF03466">
    <property type="entry name" value="LysR_substrate"/>
    <property type="match status" value="1"/>
</dbReference>
<proteinExistence type="inferred from homology"/>
<accession>A0ABS3CUF7</accession>
<dbReference type="InterPro" id="IPR000847">
    <property type="entry name" value="LysR_HTH_N"/>
</dbReference>
<feature type="domain" description="HTH lysR-type" evidence="5">
    <location>
        <begin position="3"/>
        <end position="60"/>
    </location>
</feature>
<dbReference type="InterPro" id="IPR036390">
    <property type="entry name" value="WH_DNA-bd_sf"/>
</dbReference>